<dbReference type="EMBL" id="JANEYG010000001">
    <property type="protein sequence ID" value="KAJ8925806.1"/>
    <property type="molecule type" value="Genomic_DNA"/>
</dbReference>
<keyword evidence="2" id="KW-1185">Reference proteome</keyword>
<comment type="caution">
    <text evidence="1">The sequence shown here is derived from an EMBL/GenBank/DDBJ whole genome shotgun (WGS) entry which is preliminary data.</text>
</comment>
<dbReference type="PANTHER" id="PTHR11257">
    <property type="entry name" value="CHEMOSENSORY PROTEIN-RELATED"/>
    <property type="match status" value="1"/>
</dbReference>
<dbReference type="InterPro" id="IPR036682">
    <property type="entry name" value="OS_D_A10/PebIII_sf"/>
</dbReference>
<evidence type="ECO:0000313" key="1">
    <source>
        <dbReference type="EMBL" id="KAJ8925806.1"/>
    </source>
</evidence>
<accession>A0AAV8WHT5</accession>
<dbReference type="PANTHER" id="PTHR11257:SF9">
    <property type="entry name" value="CHEMOSENSORY PROTEIN 13"/>
    <property type="match status" value="1"/>
</dbReference>
<reference evidence="1 2" key="1">
    <citation type="journal article" date="2023" name="Insect Mol. Biol.">
        <title>Genome sequencing provides insights into the evolution of gene families encoding plant cell wall-degrading enzymes in longhorned beetles.</title>
        <authorList>
            <person name="Shin N.R."/>
            <person name="Okamura Y."/>
            <person name="Kirsch R."/>
            <person name="Pauchet Y."/>
        </authorList>
    </citation>
    <scope>NUCLEOTIDE SEQUENCE [LARGE SCALE GENOMIC DNA]</scope>
    <source>
        <strain evidence="1">EAD_L_NR</strain>
    </source>
</reference>
<dbReference type="SUPFAM" id="SSF100910">
    <property type="entry name" value="Chemosensory protein Csp2"/>
    <property type="match status" value="1"/>
</dbReference>
<dbReference type="Pfam" id="PF03392">
    <property type="entry name" value="OS-D"/>
    <property type="match status" value="1"/>
</dbReference>
<gene>
    <name evidence="1" type="ORF">NQ315_009656</name>
</gene>
<evidence type="ECO:0000313" key="2">
    <source>
        <dbReference type="Proteomes" id="UP001159042"/>
    </source>
</evidence>
<dbReference type="AlphaFoldDB" id="A0AAV8WHT5"/>
<protein>
    <submittedName>
        <fullName evidence="1">Uncharacterized protein</fullName>
    </submittedName>
</protein>
<dbReference type="Proteomes" id="UP001159042">
    <property type="component" value="Unassembled WGS sequence"/>
</dbReference>
<sequence>MLQFLPVLVGFGALIGAATIDFYASKYDHIDVDTILNNRRMVNYYAACMLSKGPCPPEGLEFKRILPDALRTNCVRCTEKQKTVTLRAIRRLKKEYPKIWAQLAEQWDPDGIYISKFESTFATFKPAESSPEASVQIINRFGDGDNQNKTVENAITQIFTTPLPSTSTKTTTTATATVSTKAPITKTTTRKPVVINTTNKPNINTILANTKPTKRPRPIRPGIGASIQATVEVVKSIEKVVSQIAWEKLEFISRLLKGYR</sequence>
<organism evidence="1 2">
    <name type="scientific">Exocentrus adspersus</name>
    <dbReference type="NCBI Taxonomy" id="1586481"/>
    <lineage>
        <taxon>Eukaryota</taxon>
        <taxon>Metazoa</taxon>
        <taxon>Ecdysozoa</taxon>
        <taxon>Arthropoda</taxon>
        <taxon>Hexapoda</taxon>
        <taxon>Insecta</taxon>
        <taxon>Pterygota</taxon>
        <taxon>Neoptera</taxon>
        <taxon>Endopterygota</taxon>
        <taxon>Coleoptera</taxon>
        <taxon>Polyphaga</taxon>
        <taxon>Cucujiformia</taxon>
        <taxon>Chrysomeloidea</taxon>
        <taxon>Cerambycidae</taxon>
        <taxon>Lamiinae</taxon>
        <taxon>Acanthocinini</taxon>
        <taxon>Exocentrus</taxon>
    </lineage>
</organism>
<name>A0AAV8WHT5_9CUCU</name>
<dbReference type="InterPro" id="IPR005055">
    <property type="entry name" value="A10/PebIII"/>
</dbReference>
<proteinExistence type="predicted"/>
<dbReference type="Gene3D" id="1.10.2080.10">
    <property type="entry name" value="Insect odorant-binding protein A10/Ejaculatory bulb-specific protein 3"/>
    <property type="match status" value="1"/>
</dbReference>